<dbReference type="AlphaFoldDB" id="A0A2S2NAW7"/>
<evidence type="ECO:0000256" key="4">
    <source>
        <dbReference type="ARBA" id="ARBA00023136"/>
    </source>
</evidence>
<dbReference type="InterPro" id="IPR003663">
    <property type="entry name" value="Sugar/inositol_transpt"/>
</dbReference>
<feature type="transmembrane region" description="Helical" evidence="5">
    <location>
        <begin position="20"/>
        <end position="43"/>
    </location>
</feature>
<dbReference type="InterPro" id="IPR020846">
    <property type="entry name" value="MFS_dom"/>
</dbReference>
<feature type="transmembrane region" description="Helical" evidence="5">
    <location>
        <begin position="323"/>
        <end position="345"/>
    </location>
</feature>
<dbReference type="InterPro" id="IPR005828">
    <property type="entry name" value="MFS_sugar_transport-like"/>
</dbReference>
<dbReference type="PANTHER" id="PTHR48021">
    <property type="match status" value="1"/>
</dbReference>
<feature type="transmembrane region" description="Helical" evidence="5">
    <location>
        <begin position="112"/>
        <end position="136"/>
    </location>
</feature>
<feature type="transmembrane region" description="Helical" evidence="5">
    <location>
        <begin position="172"/>
        <end position="193"/>
    </location>
</feature>
<feature type="transmembrane region" description="Helical" evidence="5">
    <location>
        <begin position="393"/>
        <end position="414"/>
    </location>
</feature>
<feature type="transmembrane region" description="Helical" evidence="5">
    <location>
        <begin position="63"/>
        <end position="83"/>
    </location>
</feature>
<feature type="domain" description="Major facilitator superfamily (MFS) profile" evidence="6">
    <location>
        <begin position="18"/>
        <end position="449"/>
    </location>
</feature>
<name>A0A2S2NAW7_SCHGA</name>
<dbReference type="SUPFAM" id="SSF103473">
    <property type="entry name" value="MFS general substrate transporter"/>
    <property type="match status" value="1"/>
</dbReference>
<organism evidence="7">
    <name type="scientific">Schizaphis graminum</name>
    <name type="common">Green bug aphid</name>
    <dbReference type="NCBI Taxonomy" id="13262"/>
    <lineage>
        <taxon>Eukaryota</taxon>
        <taxon>Metazoa</taxon>
        <taxon>Ecdysozoa</taxon>
        <taxon>Arthropoda</taxon>
        <taxon>Hexapoda</taxon>
        <taxon>Insecta</taxon>
        <taxon>Pterygota</taxon>
        <taxon>Neoptera</taxon>
        <taxon>Paraneoptera</taxon>
        <taxon>Hemiptera</taxon>
        <taxon>Sternorrhyncha</taxon>
        <taxon>Aphidomorpha</taxon>
        <taxon>Aphidoidea</taxon>
        <taxon>Aphididae</taxon>
        <taxon>Aphidini</taxon>
        <taxon>Schizaphis</taxon>
    </lineage>
</organism>
<dbReference type="Gene3D" id="1.20.1250.20">
    <property type="entry name" value="MFS general substrate transporter like domains"/>
    <property type="match status" value="1"/>
</dbReference>
<evidence type="ECO:0000259" key="6">
    <source>
        <dbReference type="PROSITE" id="PS50850"/>
    </source>
</evidence>
<evidence type="ECO:0000313" key="7">
    <source>
        <dbReference type="EMBL" id="MBY14361.1"/>
    </source>
</evidence>
<feature type="transmembrane region" description="Helical" evidence="5">
    <location>
        <begin position="294"/>
        <end position="316"/>
    </location>
</feature>
<feature type="transmembrane region" description="Helical" evidence="5">
    <location>
        <begin position="148"/>
        <end position="166"/>
    </location>
</feature>
<keyword evidence="3 5" id="KW-1133">Transmembrane helix</keyword>
<gene>
    <name evidence="7" type="primary">Tret1_38</name>
    <name evidence="7" type="ORF">g.61693</name>
</gene>
<feature type="transmembrane region" description="Helical" evidence="5">
    <location>
        <begin position="357"/>
        <end position="381"/>
    </location>
</feature>
<dbReference type="PROSITE" id="PS50850">
    <property type="entry name" value="MFS"/>
    <property type="match status" value="1"/>
</dbReference>
<dbReference type="InterPro" id="IPR050549">
    <property type="entry name" value="MFS_Trehalose_Transporter"/>
</dbReference>
<dbReference type="EMBL" id="GGMR01001742">
    <property type="protein sequence ID" value="MBY14361.1"/>
    <property type="molecule type" value="Transcribed_RNA"/>
</dbReference>
<dbReference type="FunFam" id="1.20.1250.20:FF:000249">
    <property type="entry name" value="facilitated trehalose transporter Tret1"/>
    <property type="match status" value="1"/>
</dbReference>
<keyword evidence="2 5" id="KW-0812">Transmembrane</keyword>
<evidence type="ECO:0000256" key="1">
    <source>
        <dbReference type="ARBA" id="ARBA00004141"/>
    </source>
</evidence>
<evidence type="ECO:0000256" key="5">
    <source>
        <dbReference type="SAM" id="Phobius"/>
    </source>
</evidence>
<dbReference type="Pfam" id="PF00083">
    <property type="entry name" value="Sugar_tr"/>
    <property type="match status" value="1"/>
</dbReference>
<feature type="transmembrane region" description="Helical" evidence="5">
    <location>
        <begin position="426"/>
        <end position="445"/>
    </location>
</feature>
<dbReference type="PANTHER" id="PTHR48021:SF32">
    <property type="entry name" value="FACILITATED TREHALOSE TRANSPORTER TRET1-2 HOMOLOG-LIKE PROTEIN"/>
    <property type="match status" value="1"/>
</dbReference>
<comment type="subcellular location">
    <subcellularLocation>
        <location evidence="1">Membrane</location>
        <topology evidence="1">Multi-pass membrane protein</topology>
    </subcellularLocation>
</comment>
<dbReference type="PRINTS" id="PR00171">
    <property type="entry name" value="SUGRTRNSPORT"/>
</dbReference>
<evidence type="ECO:0000256" key="3">
    <source>
        <dbReference type="ARBA" id="ARBA00022989"/>
    </source>
</evidence>
<dbReference type="GO" id="GO:0016020">
    <property type="term" value="C:membrane"/>
    <property type="evidence" value="ECO:0007669"/>
    <property type="project" value="UniProtKB-SubCell"/>
</dbReference>
<dbReference type="InterPro" id="IPR036259">
    <property type="entry name" value="MFS_trans_sf"/>
</dbReference>
<keyword evidence="4 5" id="KW-0472">Membrane</keyword>
<feature type="transmembrane region" description="Helical" evidence="5">
    <location>
        <begin position="259"/>
        <end position="282"/>
    </location>
</feature>
<sequence length="511" mass="54641">MKNSFKTLWNTWQWGCGRTIMSAVAAHVNSISVGMCQGFSAVLLPQLLDSNSSILVNNVEASWIASLGVISNPLGALMSGVFMQTLGRKTTVQLTSIPFLIGWTIIGLSTDITFLCLGRFISGVAIGMSSACYVYVAEVSLAKHRGVLSSFGPIFVSIGVLIVYSLGSIMPWQVVSILCALTSFLSFLSVNLTPESPSWLASKGRVADAGKSLMWLRRKPSLADKELAEILNNLADGNNGSSSAPTLRDFAAPAVWKPFLILVCFFVLQEASGIYIILYYAVNFFQVAGSTVDSNVASIAVAVLRLVMSVTGSVCIQHVNRRTMAIASAVLMAVSMAACGAYESAYGPLLVDARPYGWVPLACILFNVSVSMLGMVPLPWMMIGELFPLKVRGIMGGLVPSLGYFFIFVTVKMSPGLMTALATDQIMWLFAAAAAVAACFVAAFLPETRGKTLLQIEKLFSSGERDATHKGAVGYPEKKFKHGDPATAVYTISSLVDACHKLPPVRPPPGI</sequence>
<evidence type="ECO:0000256" key="2">
    <source>
        <dbReference type="ARBA" id="ARBA00022692"/>
    </source>
</evidence>
<accession>A0A2S2NAW7</accession>
<protein>
    <submittedName>
        <fullName evidence="7">Facilitated trehalose transporter Tret1</fullName>
    </submittedName>
</protein>
<proteinExistence type="predicted"/>
<reference evidence="7" key="1">
    <citation type="submission" date="2018-04" db="EMBL/GenBank/DDBJ databases">
        <title>Transcriptome of Schizaphis graminum biotype I.</title>
        <authorList>
            <person name="Scully E.D."/>
            <person name="Geib S.M."/>
            <person name="Palmer N.A."/>
            <person name="Koch K."/>
            <person name="Bradshaw J."/>
            <person name="Heng-Moss T."/>
            <person name="Sarath G."/>
        </authorList>
    </citation>
    <scope>NUCLEOTIDE SEQUENCE</scope>
</reference>
<dbReference type="GO" id="GO:0022857">
    <property type="term" value="F:transmembrane transporter activity"/>
    <property type="evidence" value="ECO:0007669"/>
    <property type="project" value="InterPro"/>
</dbReference>